<gene>
    <name evidence="15" type="ORF">CHARACLAT_032093</name>
</gene>
<dbReference type="PANTHER" id="PTHR24234">
    <property type="entry name" value="LYSOPHOSPHATIDIC ACID RECEPTOR 5/SPHINGOSYLPHOSPHORYLCHOLINE RECEPTOR"/>
    <property type="match status" value="1"/>
</dbReference>
<feature type="region of interest" description="Disordered" evidence="12">
    <location>
        <begin position="322"/>
        <end position="358"/>
    </location>
</feature>
<keyword evidence="9" id="KW-0325">Glycoprotein</keyword>
<sequence length="358" mass="40518">MLPVTEGLPMNNQTLVNCKRPYEEDRLPLLVLYIIVLVIGLPSNVLTIFLTWQQVCRKNVLGVYLWSLSLCDLTYLFTLPLWADYVNSGHNWRWSSTACKLTGYIFFTNMYISIFLLCCISCDRYWAVAYSLESRGLRRQRHAVIITVVIVLVVAIGHIAVFTMKEGDPESFRRCFEPSQSSVKVMGFNYARFVIGFLLPLLLLVVTNRFVLANVQRSAGLQKGQKRRVCRLAVAVVLLFLICFGPYHLILLVRAIITQFPQLVETSCLFEKNMYTPYTISLGLSTINSAVNPILYVLSSNNIRKECYRGLSQVRVLACHGPPSNSSQNKSLELNAGTETERQAGGRTEETCEINMSD</sequence>
<dbReference type="InterPro" id="IPR000276">
    <property type="entry name" value="GPCR_Rhodpsn"/>
</dbReference>
<keyword evidence="10 11" id="KW-0807">Transducer</keyword>
<dbReference type="Proteomes" id="UP001352852">
    <property type="component" value="Unassembled WGS sequence"/>
</dbReference>
<evidence type="ECO:0000256" key="7">
    <source>
        <dbReference type="ARBA" id="ARBA00023157"/>
    </source>
</evidence>
<dbReference type="PROSITE" id="PS50262">
    <property type="entry name" value="G_PROTEIN_RECEP_F1_2"/>
    <property type="match status" value="1"/>
</dbReference>
<evidence type="ECO:0000256" key="8">
    <source>
        <dbReference type="ARBA" id="ARBA00023170"/>
    </source>
</evidence>
<evidence type="ECO:0000256" key="3">
    <source>
        <dbReference type="ARBA" id="ARBA00022692"/>
    </source>
</evidence>
<accession>A0ABU7F8T0</accession>
<feature type="transmembrane region" description="Helical" evidence="13">
    <location>
        <begin position="30"/>
        <end position="51"/>
    </location>
</feature>
<dbReference type="InterPro" id="IPR017452">
    <property type="entry name" value="GPCR_Rhodpsn_7TM"/>
</dbReference>
<feature type="transmembrane region" description="Helical" evidence="13">
    <location>
        <begin position="232"/>
        <end position="257"/>
    </location>
</feature>
<comment type="similarity">
    <text evidence="11">Belongs to the G-protein coupled receptor 1 family.</text>
</comment>
<keyword evidence="2" id="KW-1003">Cell membrane</keyword>
<dbReference type="SUPFAM" id="SSF81321">
    <property type="entry name" value="Family A G protein-coupled receptor-like"/>
    <property type="match status" value="1"/>
</dbReference>
<keyword evidence="7" id="KW-1015">Disulfide bond</keyword>
<name>A0ABU7F8T0_9TELE</name>
<evidence type="ECO:0000313" key="16">
    <source>
        <dbReference type="Proteomes" id="UP001352852"/>
    </source>
</evidence>
<dbReference type="Pfam" id="PF00001">
    <property type="entry name" value="7tm_1"/>
    <property type="match status" value="1"/>
</dbReference>
<feature type="transmembrane region" description="Helical" evidence="13">
    <location>
        <begin position="143"/>
        <end position="164"/>
    </location>
</feature>
<evidence type="ECO:0000256" key="9">
    <source>
        <dbReference type="ARBA" id="ARBA00023180"/>
    </source>
</evidence>
<keyword evidence="6 13" id="KW-0472">Membrane</keyword>
<keyword evidence="5 11" id="KW-0297">G-protein coupled receptor</keyword>
<protein>
    <recommendedName>
        <fullName evidence="14">G-protein coupled receptors family 1 profile domain-containing protein</fullName>
    </recommendedName>
</protein>
<evidence type="ECO:0000313" key="15">
    <source>
        <dbReference type="EMBL" id="MED6295456.1"/>
    </source>
</evidence>
<feature type="domain" description="G-protein coupled receptors family 1 profile" evidence="14">
    <location>
        <begin position="43"/>
        <end position="296"/>
    </location>
</feature>
<reference evidence="15 16" key="1">
    <citation type="submission" date="2021-06" db="EMBL/GenBank/DDBJ databases">
        <authorList>
            <person name="Palmer J.M."/>
        </authorList>
    </citation>
    <scope>NUCLEOTIDE SEQUENCE [LARGE SCALE GENOMIC DNA]</scope>
    <source>
        <strain evidence="15 16">CL_MEX2019</strain>
        <tissue evidence="15">Muscle</tissue>
    </source>
</reference>
<evidence type="ECO:0000256" key="4">
    <source>
        <dbReference type="ARBA" id="ARBA00022989"/>
    </source>
</evidence>
<proteinExistence type="inferred from homology"/>
<evidence type="ECO:0000256" key="1">
    <source>
        <dbReference type="ARBA" id="ARBA00004651"/>
    </source>
</evidence>
<evidence type="ECO:0000256" key="10">
    <source>
        <dbReference type="ARBA" id="ARBA00023224"/>
    </source>
</evidence>
<comment type="subcellular location">
    <subcellularLocation>
        <location evidence="1">Cell membrane</location>
        <topology evidence="1">Multi-pass membrane protein</topology>
    </subcellularLocation>
</comment>
<keyword evidence="4 13" id="KW-1133">Transmembrane helix</keyword>
<feature type="transmembrane region" description="Helical" evidence="13">
    <location>
        <begin position="103"/>
        <end position="122"/>
    </location>
</feature>
<organism evidence="15 16">
    <name type="scientific">Characodon lateralis</name>
    <dbReference type="NCBI Taxonomy" id="208331"/>
    <lineage>
        <taxon>Eukaryota</taxon>
        <taxon>Metazoa</taxon>
        <taxon>Chordata</taxon>
        <taxon>Craniata</taxon>
        <taxon>Vertebrata</taxon>
        <taxon>Euteleostomi</taxon>
        <taxon>Actinopterygii</taxon>
        <taxon>Neopterygii</taxon>
        <taxon>Teleostei</taxon>
        <taxon>Neoteleostei</taxon>
        <taxon>Acanthomorphata</taxon>
        <taxon>Ovalentaria</taxon>
        <taxon>Atherinomorphae</taxon>
        <taxon>Cyprinodontiformes</taxon>
        <taxon>Goodeidae</taxon>
        <taxon>Characodon</taxon>
    </lineage>
</organism>
<feature type="transmembrane region" description="Helical" evidence="13">
    <location>
        <begin position="63"/>
        <end position="83"/>
    </location>
</feature>
<evidence type="ECO:0000256" key="6">
    <source>
        <dbReference type="ARBA" id="ARBA00023136"/>
    </source>
</evidence>
<feature type="compositionally biased region" description="Basic and acidic residues" evidence="12">
    <location>
        <begin position="339"/>
        <end position="350"/>
    </location>
</feature>
<feature type="transmembrane region" description="Helical" evidence="13">
    <location>
        <begin position="277"/>
        <end position="298"/>
    </location>
</feature>
<dbReference type="EMBL" id="JAHUTJ010079297">
    <property type="protein sequence ID" value="MED6295456.1"/>
    <property type="molecule type" value="Genomic_DNA"/>
</dbReference>
<evidence type="ECO:0000256" key="5">
    <source>
        <dbReference type="ARBA" id="ARBA00023040"/>
    </source>
</evidence>
<keyword evidence="8 11" id="KW-0675">Receptor</keyword>
<evidence type="ECO:0000256" key="2">
    <source>
        <dbReference type="ARBA" id="ARBA00022475"/>
    </source>
</evidence>
<keyword evidence="16" id="KW-1185">Reference proteome</keyword>
<comment type="caution">
    <text evidence="15">The sequence shown here is derived from an EMBL/GenBank/DDBJ whole genome shotgun (WGS) entry which is preliminary data.</text>
</comment>
<evidence type="ECO:0000256" key="13">
    <source>
        <dbReference type="SAM" id="Phobius"/>
    </source>
</evidence>
<dbReference type="PANTHER" id="PTHR24234:SF7">
    <property type="entry name" value="G-PROTEIN COUPLED RECEPTOR 132-RELATED"/>
    <property type="match status" value="1"/>
</dbReference>
<evidence type="ECO:0000256" key="12">
    <source>
        <dbReference type="SAM" id="MobiDB-lite"/>
    </source>
</evidence>
<dbReference type="PRINTS" id="PR01157">
    <property type="entry name" value="P2YPURNOCPTR"/>
</dbReference>
<feature type="compositionally biased region" description="Polar residues" evidence="12">
    <location>
        <begin position="323"/>
        <end position="332"/>
    </location>
</feature>
<evidence type="ECO:0000259" key="14">
    <source>
        <dbReference type="PROSITE" id="PS50262"/>
    </source>
</evidence>
<dbReference type="PROSITE" id="PS00237">
    <property type="entry name" value="G_PROTEIN_RECEP_F1_1"/>
    <property type="match status" value="1"/>
</dbReference>
<dbReference type="Gene3D" id="1.20.1070.10">
    <property type="entry name" value="Rhodopsin 7-helix transmembrane proteins"/>
    <property type="match status" value="1"/>
</dbReference>
<evidence type="ECO:0000256" key="11">
    <source>
        <dbReference type="RuleBase" id="RU000688"/>
    </source>
</evidence>
<keyword evidence="3 11" id="KW-0812">Transmembrane</keyword>
<dbReference type="PRINTS" id="PR00237">
    <property type="entry name" value="GPCRRHODOPSN"/>
</dbReference>
<feature type="transmembrane region" description="Helical" evidence="13">
    <location>
        <begin position="190"/>
        <end position="211"/>
    </location>
</feature>